<protein>
    <submittedName>
        <fullName evidence="10">Uncharacterized protein</fullName>
    </submittedName>
</protein>
<evidence type="ECO:0000256" key="2">
    <source>
        <dbReference type="ARBA" id="ARBA00005479"/>
    </source>
</evidence>
<comment type="similarity">
    <text evidence="2">Belongs to the HAUS1 family.</text>
</comment>
<dbReference type="PANTHER" id="PTHR31570">
    <property type="entry name" value="HAUS AUGMIN-LIKE COMPLEX SUBUNIT 1"/>
    <property type="match status" value="1"/>
</dbReference>
<evidence type="ECO:0000256" key="4">
    <source>
        <dbReference type="ARBA" id="ARBA00022618"/>
    </source>
</evidence>
<keyword evidence="8" id="KW-0206">Cytoskeleton</keyword>
<name>A0A835MP98_9ROSI</name>
<evidence type="ECO:0000256" key="1">
    <source>
        <dbReference type="ARBA" id="ARBA00004186"/>
    </source>
</evidence>
<reference evidence="10 11" key="1">
    <citation type="submission" date="2020-10" db="EMBL/GenBank/DDBJ databases">
        <title>Plant Genome Project.</title>
        <authorList>
            <person name="Zhang R.-G."/>
        </authorList>
    </citation>
    <scope>NUCLEOTIDE SEQUENCE [LARGE SCALE GENOMIC DNA]</scope>
    <source>
        <strain evidence="10">FAFU-HL-1</strain>
        <tissue evidence="10">Leaf</tissue>
    </source>
</reference>
<keyword evidence="3" id="KW-0963">Cytoplasm</keyword>
<evidence type="ECO:0000256" key="8">
    <source>
        <dbReference type="ARBA" id="ARBA00023212"/>
    </source>
</evidence>
<dbReference type="OrthoDB" id="5372507at2759"/>
<evidence type="ECO:0000313" key="10">
    <source>
        <dbReference type="EMBL" id="KAF9664643.1"/>
    </source>
</evidence>
<evidence type="ECO:0000256" key="3">
    <source>
        <dbReference type="ARBA" id="ARBA00022490"/>
    </source>
</evidence>
<dbReference type="InterPro" id="IPR026243">
    <property type="entry name" value="HAUS1"/>
</dbReference>
<keyword evidence="4" id="KW-0132">Cell division</keyword>
<dbReference type="GO" id="GO:0005829">
    <property type="term" value="C:cytosol"/>
    <property type="evidence" value="ECO:0007669"/>
    <property type="project" value="TreeGrafter"/>
</dbReference>
<accession>A0A835MP98</accession>
<dbReference type="PANTHER" id="PTHR31570:SF1">
    <property type="entry name" value="HAUS AUGMIN-LIKE COMPLEX SUBUNIT 1"/>
    <property type="match status" value="1"/>
</dbReference>
<dbReference type="Proteomes" id="UP000657918">
    <property type="component" value="Chromosome 16"/>
</dbReference>
<sequence length="152" mass="16566">MSDLIYGLDNISVTEGKSGGNDAARIAEVKAWLTSQFDAAGIEAASIFANDFRQKAVEHRAHGLVIGFYSARIREILENVGLAQESLPSNVVSSAQVLANVANLLNIRDTELSWWAVILAAKLQSCSCLFDVRIQKWRNANSFLVAMGDILL</sequence>
<dbReference type="GO" id="GO:0051301">
    <property type="term" value="P:cell division"/>
    <property type="evidence" value="ECO:0007669"/>
    <property type="project" value="UniProtKB-KW"/>
</dbReference>
<keyword evidence="5" id="KW-0493">Microtubule</keyword>
<evidence type="ECO:0000256" key="9">
    <source>
        <dbReference type="ARBA" id="ARBA00023306"/>
    </source>
</evidence>
<keyword evidence="11" id="KW-1185">Reference proteome</keyword>
<dbReference type="AlphaFoldDB" id="A0A835MP98"/>
<keyword evidence="7" id="KW-0175">Coiled coil</keyword>
<proteinExistence type="inferred from homology"/>
<dbReference type="Pfam" id="PF25762">
    <property type="entry name" value="HAUS1"/>
    <property type="match status" value="1"/>
</dbReference>
<keyword evidence="6" id="KW-0498">Mitosis</keyword>
<dbReference type="GO" id="GO:0051225">
    <property type="term" value="P:spindle assembly"/>
    <property type="evidence" value="ECO:0007669"/>
    <property type="project" value="InterPro"/>
</dbReference>
<dbReference type="GO" id="GO:0070652">
    <property type="term" value="C:HAUS complex"/>
    <property type="evidence" value="ECO:0007669"/>
    <property type="project" value="InterPro"/>
</dbReference>
<dbReference type="GO" id="GO:0005874">
    <property type="term" value="C:microtubule"/>
    <property type="evidence" value="ECO:0007669"/>
    <property type="project" value="UniProtKB-KW"/>
</dbReference>
<evidence type="ECO:0000256" key="7">
    <source>
        <dbReference type="ARBA" id="ARBA00023054"/>
    </source>
</evidence>
<keyword evidence="9" id="KW-0131">Cell cycle</keyword>
<evidence type="ECO:0000256" key="5">
    <source>
        <dbReference type="ARBA" id="ARBA00022701"/>
    </source>
</evidence>
<gene>
    <name evidence="10" type="ORF">SADUNF_Sadunf16G0039600</name>
</gene>
<dbReference type="GO" id="GO:0005819">
    <property type="term" value="C:spindle"/>
    <property type="evidence" value="ECO:0007669"/>
    <property type="project" value="UniProtKB-SubCell"/>
</dbReference>
<comment type="caution">
    <text evidence="10">The sequence shown here is derived from an EMBL/GenBank/DDBJ whole genome shotgun (WGS) entry which is preliminary data.</text>
</comment>
<organism evidence="10 11">
    <name type="scientific">Salix dunnii</name>
    <dbReference type="NCBI Taxonomy" id="1413687"/>
    <lineage>
        <taxon>Eukaryota</taxon>
        <taxon>Viridiplantae</taxon>
        <taxon>Streptophyta</taxon>
        <taxon>Embryophyta</taxon>
        <taxon>Tracheophyta</taxon>
        <taxon>Spermatophyta</taxon>
        <taxon>Magnoliopsida</taxon>
        <taxon>eudicotyledons</taxon>
        <taxon>Gunneridae</taxon>
        <taxon>Pentapetalae</taxon>
        <taxon>rosids</taxon>
        <taxon>fabids</taxon>
        <taxon>Malpighiales</taxon>
        <taxon>Salicaceae</taxon>
        <taxon>Saliceae</taxon>
        <taxon>Salix</taxon>
    </lineage>
</organism>
<evidence type="ECO:0000313" key="11">
    <source>
        <dbReference type="Proteomes" id="UP000657918"/>
    </source>
</evidence>
<evidence type="ECO:0000256" key="6">
    <source>
        <dbReference type="ARBA" id="ARBA00022776"/>
    </source>
</evidence>
<dbReference type="EMBL" id="JADGMS010000016">
    <property type="protein sequence ID" value="KAF9664643.1"/>
    <property type="molecule type" value="Genomic_DNA"/>
</dbReference>
<comment type="subcellular location">
    <subcellularLocation>
        <location evidence="1">Cytoplasm</location>
        <location evidence="1">Cytoskeleton</location>
        <location evidence="1">Spindle</location>
    </subcellularLocation>
</comment>